<dbReference type="InterPro" id="IPR015915">
    <property type="entry name" value="Kelch-typ_b-propeller"/>
</dbReference>
<dbReference type="PANTHER" id="PTHR46093:SF18">
    <property type="entry name" value="FIBRONECTIN TYPE-III DOMAIN-CONTAINING PROTEIN"/>
    <property type="match status" value="1"/>
</dbReference>
<organism evidence="4 5">
    <name type="scientific">Mycena chlorophos</name>
    <name type="common">Agaric fungus</name>
    <name type="synonym">Agaricus chlorophos</name>
    <dbReference type="NCBI Taxonomy" id="658473"/>
    <lineage>
        <taxon>Eukaryota</taxon>
        <taxon>Fungi</taxon>
        <taxon>Dikarya</taxon>
        <taxon>Basidiomycota</taxon>
        <taxon>Agaricomycotina</taxon>
        <taxon>Agaricomycetes</taxon>
        <taxon>Agaricomycetidae</taxon>
        <taxon>Agaricales</taxon>
        <taxon>Marasmiineae</taxon>
        <taxon>Mycenaceae</taxon>
        <taxon>Mycena</taxon>
    </lineage>
</organism>
<dbReference type="EMBL" id="DF844314">
    <property type="protein sequence ID" value="GAT48215.1"/>
    <property type="molecule type" value="Genomic_DNA"/>
</dbReference>
<dbReference type="SUPFAM" id="SSF117281">
    <property type="entry name" value="Kelch motif"/>
    <property type="match status" value="1"/>
</dbReference>
<dbReference type="Proteomes" id="UP000815677">
    <property type="component" value="Unassembled WGS sequence"/>
</dbReference>
<dbReference type="Gene3D" id="2.120.10.80">
    <property type="entry name" value="Kelch-type beta propeller"/>
    <property type="match status" value="1"/>
</dbReference>
<keyword evidence="5" id="KW-1185">Reference proteome</keyword>
<reference evidence="4" key="1">
    <citation type="submission" date="2014-09" db="EMBL/GenBank/DDBJ databases">
        <title>Genome sequence of the luminous mushroom Mycena chlorophos for searching fungal bioluminescence genes.</title>
        <authorList>
            <person name="Tanaka Y."/>
            <person name="Kasuga D."/>
            <person name="Oba Y."/>
            <person name="Hase S."/>
            <person name="Sato K."/>
            <person name="Oba Y."/>
            <person name="Sakakibara Y."/>
        </authorList>
    </citation>
    <scope>NUCLEOTIDE SEQUENCE</scope>
</reference>
<protein>
    <recommendedName>
        <fullName evidence="6">Galactose oxidase</fullName>
    </recommendedName>
</protein>
<gene>
    <name evidence="4" type="ORF">MCHLO_05637</name>
</gene>
<keyword evidence="1" id="KW-0880">Kelch repeat</keyword>
<sequence length="406" mass="45426">MTSPLAPRRRQRQELRNNGEPQYRRNLLAGQQPSLKNWSMSISDDMNKTVYVYGGVRTRDKTCAPTNQLHRLDLNRDRWEWQDLTKDLQNIPVDLYAPGDIPFPALFEPAWAALSLERDGPTFLTFFGGQPRGANAACADLICVDVQRLRWWKAVINGPLPRGRTGAAMIAHDKRLFVFGGRSSREDNAEVLDSFSIAAFDSQSRQWSWTVADQAMPLPPGTSLGYQLGATLVYGGKKIVLMQGHLTEQDPIDLSPTMTLFFHTDHHTFGDVILTRGPFAREELQAVDGPRSKRRRVRRVDHGQALADATPFPASVIIAGWIRPEQGGENITPEVWQYAIPPSETIRCLGIKDKIYNLELNLQDFLVVGGRMLLFGSTSGEDEGGNDDGDARWDIAVEIPFSEINA</sequence>
<evidence type="ECO:0000256" key="2">
    <source>
        <dbReference type="ARBA" id="ARBA00022737"/>
    </source>
</evidence>
<evidence type="ECO:0000256" key="1">
    <source>
        <dbReference type="ARBA" id="ARBA00022441"/>
    </source>
</evidence>
<name>A0ABQ0LAQ2_MYCCL</name>
<keyword evidence="2" id="KW-0677">Repeat</keyword>
<evidence type="ECO:0000256" key="3">
    <source>
        <dbReference type="SAM" id="MobiDB-lite"/>
    </source>
</evidence>
<evidence type="ECO:0000313" key="5">
    <source>
        <dbReference type="Proteomes" id="UP000815677"/>
    </source>
</evidence>
<evidence type="ECO:0008006" key="6">
    <source>
        <dbReference type="Google" id="ProtNLM"/>
    </source>
</evidence>
<evidence type="ECO:0000313" key="4">
    <source>
        <dbReference type="EMBL" id="GAT48215.1"/>
    </source>
</evidence>
<proteinExistence type="predicted"/>
<feature type="region of interest" description="Disordered" evidence="3">
    <location>
        <begin position="1"/>
        <end position="22"/>
    </location>
</feature>
<accession>A0ABQ0LAQ2</accession>
<dbReference type="PANTHER" id="PTHR46093">
    <property type="entry name" value="ACYL-COA-BINDING DOMAIN-CONTAINING PROTEIN 5"/>
    <property type="match status" value="1"/>
</dbReference>